<keyword evidence="2" id="KW-1185">Reference proteome</keyword>
<gene>
    <name evidence="1" type="ORF">FB384_000988</name>
</gene>
<evidence type="ECO:0000313" key="1">
    <source>
        <dbReference type="EMBL" id="MBB3662084.1"/>
    </source>
</evidence>
<organism evidence="1 2">
    <name type="scientific">Prauserella sediminis</name>
    <dbReference type="NCBI Taxonomy" id="577680"/>
    <lineage>
        <taxon>Bacteria</taxon>
        <taxon>Bacillati</taxon>
        <taxon>Actinomycetota</taxon>
        <taxon>Actinomycetes</taxon>
        <taxon>Pseudonocardiales</taxon>
        <taxon>Pseudonocardiaceae</taxon>
        <taxon>Prauserella</taxon>
        <taxon>Prauserella salsuginis group</taxon>
    </lineage>
</organism>
<reference evidence="1 2" key="1">
    <citation type="submission" date="2020-08" db="EMBL/GenBank/DDBJ databases">
        <title>Sequencing the genomes of 1000 actinobacteria strains.</title>
        <authorList>
            <person name="Klenk H.-P."/>
        </authorList>
    </citation>
    <scope>NUCLEOTIDE SEQUENCE [LARGE SCALE GENOMIC DNA]</scope>
    <source>
        <strain evidence="1 2">DSM 45267</strain>
    </source>
</reference>
<accession>A0A839XKN7</accession>
<sequence length="151" mass="16633">MQFSPDMMEARRSLDAVLDDVASDIRASEELLLQVDNEGVERTDEEIDLFVSYVTGPGNTPEWDAVVARVESGEMTWRSVANGSLAHDSGVVEAFRSNPRVSAPEQLDAITDQASGFCEEGTEKGINANYSDQKLAPMDDDEYFDSSSLFR</sequence>
<dbReference type="RefSeq" id="WP_183779548.1">
    <property type="nucleotide sequence ID" value="NZ_JACIBS010000001.1"/>
</dbReference>
<comment type="caution">
    <text evidence="1">The sequence shown here is derived from an EMBL/GenBank/DDBJ whole genome shotgun (WGS) entry which is preliminary data.</text>
</comment>
<name>A0A839XKN7_9PSEU</name>
<evidence type="ECO:0000313" key="2">
    <source>
        <dbReference type="Proteomes" id="UP000564573"/>
    </source>
</evidence>
<dbReference type="Proteomes" id="UP000564573">
    <property type="component" value="Unassembled WGS sequence"/>
</dbReference>
<protein>
    <submittedName>
        <fullName evidence="1">Uncharacterized protein</fullName>
    </submittedName>
</protein>
<dbReference type="AlphaFoldDB" id="A0A839XKN7"/>
<proteinExistence type="predicted"/>
<dbReference type="EMBL" id="JACIBS010000001">
    <property type="protein sequence ID" value="MBB3662084.1"/>
    <property type="molecule type" value="Genomic_DNA"/>
</dbReference>